<dbReference type="PROSITE" id="PS00449">
    <property type="entry name" value="ATPASE_A"/>
    <property type="match status" value="1"/>
</dbReference>
<evidence type="ECO:0000256" key="9">
    <source>
        <dbReference type="ARBA" id="ARBA00022989"/>
    </source>
</evidence>
<keyword evidence="7 14" id="KW-0812">Transmembrane</keyword>
<reference evidence="15" key="1">
    <citation type="journal article" date="2018" name="J. ISSAAS">
        <title>The contribution of mitochondrial metagenomics to large-scale data mining and phylogenetic analysis of Coleoptera.</title>
        <authorList>
            <person name="Miller K."/>
            <person name="Linard B."/>
            <person name="Motyka M."/>
            <person name="Bocek M."/>
            <person name="Vogler A.P."/>
        </authorList>
    </citation>
    <scope>NUCLEOTIDE SEQUENCE</scope>
</reference>
<dbReference type="GO" id="GO:0046933">
    <property type="term" value="F:proton-transporting ATP synthase activity, rotational mechanism"/>
    <property type="evidence" value="ECO:0007669"/>
    <property type="project" value="TreeGrafter"/>
</dbReference>
<dbReference type="EMBL" id="MG193411">
    <property type="protein sequence ID" value="AXS65504.1"/>
    <property type="molecule type" value="Genomic_DNA"/>
</dbReference>
<comment type="similarity">
    <text evidence="3">Belongs to the ATPase A chain family.</text>
</comment>
<dbReference type="AlphaFoldDB" id="A0A346RHF7"/>
<evidence type="ECO:0000256" key="7">
    <source>
        <dbReference type="ARBA" id="ARBA00022692"/>
    </source>
</evidence>
<evidence type="ECO:0000256" key="11">
    <source>
        <dbReference type="ARBA" id="ARBA00023136"/>
    </source>
</evidence>
<dbReference type="PANTHER" id="PTHR11410:SF0">
    <property type="entry name" value="ATP SYNTHASE SUBUNIT A"/>
    <property type="match status" value="1"/>
</dbReference>
<evidence type="ECO:0000256" key="3">
    <source>
        <dbReference type="ARBA" id="ARBA00006810"/>
    </source>
</evidence>
<dbReference type="PANTHER" id="PTHR11410">
    <property type="entry name" value="ATP SYNTHASE SUBUNIT A"/>
    <property type="match status" value="1"/>
</dbReference>
<evidence type="ECO:0000256" key="10">
    <source>
        <dbReference type="ARBA" id="ARBA00023065"/>
    </source>
</evidence>
<keyword evidence="9 14" id="KW-1133">Transmembrane helix</keyword>
<dbReference type="PRINTS" id="PR00123">
    <property type="entry name" value="ATPASEA"/>
</dbReference>
<feature type="transmembrane region" description="Helical" evidence="14">
    <location>
        <begin position="20"/>
        <end position="38"/>
    </location>
</feature>
<name>A0A346RHF7_9COLE</name>
<evidence type="ECO:0000256" key="4">
    <source>
        <dbReference type="ARBA" id="ARBA00011648"/>
    </source>
</evidence>
<evidence type="ECO:0000256" key="5">
    <source>
        <dbReference type="ARBA" id="ARBA00022448"/>
    </source>
</evidence>
<evidence type="ECO:0000256" key="14">
    <source>
        <dbReference type="SAM" id="Phobius"/>
    </source>
</evidence>
<feature type="transmembrane region" description="Helical" evidence="14">
    <location>
        <begin position="197"/>
        <end position="218"/>
    </location>
</feature>
<evidence type="ECO:0000256" key="13">
    <source>
        <dbReference type="RuleBase" id="RU004450"/>
    </source>
</evidence>
<accession>A0A346RHF7</accession>
<comment type="subunit">
    <text evidence="4">F-type ATPases have 2 components, CF(1) - the catalytic core - and CF(0) - the membrane proton channel. CF(1) has five subunits: alpha(3), beta(3), gamma(1), delta(1), epsilon(1). CF(0) has three main subunits: a, b and c.</text>
</comment>
<comment type="subcellular location">
    <subcellularLocation>
        <location evidence="2">Membrane</location>
        <topology evidence="2">Multi-pass membrane protein</topology>
    </subcellularLocation>
    <subcellularLocation>
        <location evidence="13">Mitochondrion inner membrane</location>
        <topology evidence="13">Multi-pass membrane protein</topology>
    </subcellularLocation>
</comment>
<feature type="transmembrane region" description="Helical" evidence="14">
    <location>
        <begin position="70"/>
        <end position="92"/>
    </location>
</feature>
<dbReference type="CDD" id="cd00310">
    <property type="entry name" value="ATP-synt_Fo_a_6"/>
    <property type="match status" value="1"/>
</dbReference>
<dbReference type="InterPro" id="IPR000568">
    <property type="entry name" value="ATP_synth_F0_asu"/>
</dbReference>
<keyword evidence="15" id="KW-0496">Mitochondrion</keyword>
<evidence type="ECO:0000256" key="1">
    <source>
        <dbReference type="ARBA" id="ARBA00002070"/>
    </source>
</evidence>
<evidence type="ECO:0000256" key="2">
    <source>
        <dbReference type="ARBA" id="ARBA00004141"/>
    </source>
</evidence>
<dbReference type="GO" id="GO:0045259">
    <property type="term" value="C:proton-transporting ATP synthase complex"/>
    <property type="evidence" value="ECO:0007669"/>
    <property type="project" value="UniProtKB-KW"/>
</dbReference>
<protein>
    <recommendedName>
        <fullName evidence="13">ATP synthase subunit a</fullName>
    </recommendedName>
</protein>
<comment type="function">
    <text evidence="1">Mitochondrial membrane ATP synthase (F(1)F(0) ATP synthase or Complex V) produces ATP from ADP in the presence of a proton gradient across the membrane which is generated by electron transport complexes of the respiratory chain. F-type ATPases consist of two structural domains, F(1) - containing the extramembraneous catalytic core and F(0) - containing the membrane proton channel, linked together by a central stalk and a peripheral stalk. During catalysis, ATP synthesis in the catalytic domain of F(1) is coupled via a rotary mechanism of the central stalk subunits to proton translocation. Key component of the proton channel; it may play a direct role in the translocation of protons across the membrane.</text>
</comment>
<dbReference type="SUPFAM" id="SSF81336">
    <property type="entry name" value="F1F0 ATP synthase subunit A"/>
    <property type="match status" value="1"/>
</dbReference>
<evidence type="ECO:0000256" key="6">
    <source>
        <dbReference type="ARBA" id="ARBA00022547"/>
    </source>
</evidence>
<dbReference type="NCBIfam" id="TIGR01131">
    <property type="entry name" value="ATP_synt_6_or_A"/>
    <property type="match status" value="1"/>
</dbReference>
<dbReference type="InterPro" id="IPR035908">
    <property type="entry name" value="F0_ATP_A_sf"/>
</dbReference>
<keyword evidence="5" id="KW-0813">Transport</keyword>
<feature type="transmembrane region" description="Helical" evidence="14">
    <location>
        <begin position="98"/>
        <end position="117"/>
    </location>
</feature>
<feature type="transmembrane region" description="Helical" evidence="14">
    <location>
        <begin position="169"/>
        <end position="191"/>
    </location>
</feature>
<dbReference type="Pfam" id="PF00119">
    <property type="entry name" value="ATP-synt_A"/>
    <property type="match status" value="1"/>
</dbReference>
<dbReference type="Gene3D" id="1.20.120.220">
    <property type="entry name" value="ATP synthase, F0 complex, subunit A"/>
    <property type="match status" value="1"/>
</dbReference>
<sequence length="222" mass="25185">MMTNLFSSFDPTTSNNLALNWMSMTIILFIMPSPFWLLPSRLNLMFMFLYKNIIKETSSIMNKYLLNSNILFFTIFFIILVLNFSSLFPMIFPCTSQISLSLSLALPLWMSMMIFGWTKKYYVMMAHLVPQGTPKILMPFMVCIESISNLIRPITLSVRLSANMIAGHLLLTLIGSTGSLINSVTLIVLLITQLMLIILESAVSIIQSYVFTILATLYSSEI</sequence>
<organism evidence="15">
    <name type="scientific">Elateroidea sp. 8 KM-2017</name>
    <dbReference type="NCBI Taxonomy" id="2219431"/>
    <lineage>
        <taxon>Eukaryota</taxon>
        <taxon>Metazoa</taxon>
        <taxon>Ecdysozoa</taxon>
        <taxon>Arthropoda</taxon>
        <taxon>Hexapoda</taxon>
        <taxon>Insecta</taxon>
        <taxon>Pterygota</taxon>
        <taxon>Neoptera</taxon>
        <taxon>Endopterygota</taxon>
        <taxon>Coleoptera</taxon>
        <taxon>Polyphaga</taxon>
        <taxon>Elateriformia</taxon>
        <taxon>Elateroidea</taxon>
    </lineage>
</organism>
<dbReference type="InterPro" id="IPR045083">
    <property type="entry name" value="ATP_synth_F0_asu_bact/mt"/>
</dbReference>
<keyword evidence="10" id="KW-0406">Ion transport</keyword>
<keyword evidence="12" id="KW-0066">ATP synthesis</keyword>
<evidence type="ECO:0000256" key="8">
    <source>
        <dbReference type="ARBA" id="ARBA00022781"/>
    </source>
</evidence>
<gene>
    <name evidence="15" type="primary">atp6</name>
</gene>
<evidence type="ECO:0000256" key="12">
    <source>
        <dbReference type="ARBA" id="ARBA00023310"/>
    </source>
</evidence>
<dbReference type="GO" id="GO:0005743">
    <property type="term" value="C:mitochondrial inner membrane"/>
    <property type="evidence" value="ECO:0007669"/>
    <property type="project" value="UniProtKB-SubCell"/>
</dbReference>
<evidence type="ECO:0000313" key="15">
    <source>
        <dbReference type="EMBL" id="AXS65504.1"/>
    </source>
</evidence>
<proteinExistence type="inferred from homology"/>
<keyword evidence="8" id="KW-0375">Hydrogen ion transport</keyword>
<keyword evidence="11 14" id="KW-0472">Membrane</keyword>
<keyword evidence="6" id="KW-0138">CF(0)</keyword>
<dbReference type="InterPro" id="IPR023011">
    <property type="entry name" value="ATP_synth_F0_asu_AS"/>
</dbReference>
<geneLocation type="mitochondrion" evidence="15"/>